<dbReference type="EMBL" id="AZBU02000001">
    <property type="protein sequence ID" value="TMS35096.1"/>
    <property type="molecule type" value="Genomic_DNA"/>
</dbReference>
<reference evidence="1 2" key="2">
    <citation type="journal article" date="2019" name="G3 (Bethesda)">
        <title>Hybrid Assembly of the Genome of the Entomopathogenic Nematode Steinernema carpocapsae Identifies the X-Chromosome.</title>
        <authorList>
            <person name="Serra L."/>
            <person name="Macchietto M."/>
            <person name="Macias-Munoz A."/>
            <person name="McGill C.J."/>
            <person name="Rodriguez I.M."/>
            <person name="Rodriguez B."/>
            <person name="Murad R."/>
            <person name="Mortazavi A."/>
        </authorList>
    </citation>
    <scope>NUCLEOTIDE SEQUENCE [LARGE SCALE GENOMIC DNA]</scope>
    <source>
        <strain evidence="1 2">ALL</strain>
    </source>
</reference>
<evidence type="ECO:0000313" key="2">
    <source>
        <dbReference type="Proteomes" id="UP000298663"/>
    </source>
</evidence>
<keyword evidence="2" id="KW-1185">Reference proteome</keyword>
<gene>
    <name evidence="1" type="ORF">L596_002563</name>
</gene>
<proteinExistence type="predicted"/>
<name>A0A4U8UPZ5_STECR</name>
<sequence length="93" mass="10579">MGKRYYNIDLSSASSPNLLALIRSSCRSTTVLTLDQPSTCNGNCRLSIIDVNQSGTKQTSYDRFRHAHLEIIPRRQKNFSVYTRLAIRWSPMG</sequence>
<evidence type="ECO:0000313" key="1">
    <source>
        <dbReference type="EMBL" id="TMS35096.1"/>
    </source>
</evidence>
<organism evidence="1 2">
    <name type="scientific">Steinernema carpocapsae</name>
    <name type="common">Entomopathogenic nematode</name>
    <dbReference type="NCBI Taxonomy" id="34508"/>
    <lineage>
        <taxon>Eukaryota</taxon>
        <taxon>Metazoa</taxon>
        <taxon>Ecdysozoa</taxon>
        <taxon>Nematoda</taxon>
        <taxon>Chromadorea</taxon>
        <taxon>Rhabditida</taxon>
        <taxon>Tylenchina</taxon>
        <taxon>Panagrolaimomorpha</taxon>
        <taxon>Strongyloidoidea</taxon>
        <taxon>Steinernematidae</taxon>
        <taxon>Steinernema</taxon>
    </lineage>
</organism>
<reference evidence="1 2" key="1">
    <citation type="journal article" date="2015" name="Genome Biol.">
        <title>Comparative genomics of Steinernema reveals deeply conserved gene regulatory networks.</title>
        <authorList>
            <person name="Dillman A.R."/>
            <person name="Macchietto M."/>
            <person name="Porter C.F."/>
            <person name="Rogers A."/>
            <person name="Williams B."/>
            <person name="Antoshechkin I."/>
            <person name="Lee M.M."/>
            <person name="Goodwin Z."/>
            <person name="Lu X."/>
            <person name="Lewis E.E."/>
            <person name="Goodrich-Blair H."/>
            <person name="Stock S.P."/>
            <person name="Adams B.J."/>
            <person name="Sternberg P.W."/>
            <person name="Mortazavi A."/>
        </authorList>
    </citation>
    <scope>NUCLEOTIDE SEQUENCE [LARGE SCALE GENOMIC DNA]</scope>
    <source>
        <strain evidence="1 2">ALL</strain>
    </source>
</reference>
<dbReference type="Proteomes" id="UP000298663">
    <property type="component" value="Unassembled WGS sequence"/>
</dbReference>
<comment type="caution">
    <text evidence="1">The sequence shown here is derived from an EMBL/GenBank/DDBJ whole genome shotgun (WGS) entry which is preliminary data.</text>
</comment>
<protein>
    <submittedName>
        <fullName evidence="1">Uncharacterized protein</fullName>
    </submittedName>
</protein>
<accession>A0A4U8UPZ5</accession>
<dbReference type="AlphaFoldDB" id="A0A4U8UPZ5"/>